<dbReference type="Gene3D" id="3.30.360.10">
    <property type="entry name" value="Dihydrodipicolinate Reductase, domain 2"/>
    <property type="match status" value="1"/>
</dbReference>
<dbReference type="Pfam" id="PF22725">
    <property type="entry name" value="GFO_IDH_MocA_C3"/>
    <property type="match status" value="1"/>
</dbReference>
<protein>
    <recommendedName>
        <fullName evidence="1">GFO/IDH/MocA-like oxidoreductase domain-containing protein</fullName>
    </recommendedName>
</protein>
<proteinExistence type="predicted"/>
<dbReference type="SUPFAM" id="SSF55347">
    <property type="entry name" value="Glyceraldehyde-3-phosphate dehydrogenase-like, C-terminal domain"/>
    <property type="match status" value="1"/>
</dbReference>
<feature type="domain" description="GFO/IDH/MocA-like oxidoreductase" evidence="1">
    <location>
        <begin position="56"/>
        <end position="172"/>
    </location>
</feature>
<evidence type="ECO:0000313" key="2">
    <source>
        <dbReference type="EMBL" id="GAG43754.1"/>
    </source>
</evidence>
<dbReference type="PANTHER" id="PTHR43377:SF1">
    <property type="entry name" value="BILIVERDIN REDUCTASE A"/>
    <property type="match status" value="1"/>
</dbReference>
<sequence length="173" mass="19539">GPLAAMALRRNIHTFSEIPLVCSVEQAEELWQADEQSEALFMTGANANFWGFVEAAVDLKNKGLLGEPYYAEAEYVHDIRFMFEQSPWRRTLEPIRYCTHSLGPVLRWIDEDLASVSCFDTGGHVRGAADEHDAMVAHFRTPSNVVVRLLTSFINNAPAEHQYRLFGTKGYFA</sequence>
<evidence type="ECO:0000259" key="1">
    <source>
        <dbReference type="Pfam" id="PF22725"/>
    </source>
</evidence>
<name>X0XKP8_9ZZZZ</name>
<dbReference type="EMBL" id="BARS01056561">
    <property type="protein sequence ID" value="GAG43754.1"/>
    <property type="molecule type" value="Genomic_DNA"/>
</dbReference>
<dbReference type="InterPro" id="IPR055170">
    <property type="entry name" value="GFO_IDH_MocA-like_dom"/>
</dbReference>
<dbReference type="AlphaFoldDB" id="X0XKP8"/>
<dbReference type="InterPro" id="IPR036291">
    <property type="entry name" value="NAD(P)-bd_dom_sf"/>
</dbReference>
<dbReference type="InterPro" id="IPR051450">
    <property type="entry name" value="Gfo/Idh/MocA_Oxidoreductases"/>
</dbReference>
<reference evidence="2" key="1">
    <citation type="journal article" date="2014" name="Front. Microbiol.">
        <title>High frequency of phylogenetically diverse reductive dehalogenase-homologous genes in deep subseafloor sedimentary metagenomes.</title>
        <authorList>
            <person name="Kawai M."/>
            <person name="Futagami T."/>
            <person name="Toyoda A."/>
            <person name="Takaki Y."/>
            <person name="Nishi S."/>
            <person name="Hori S."/>
            <person name="Arai W."/>
            <person name="Tsubouchi T."/>
            <person name="Morono Y."/>
            <person name="Uchiyama I."/>
            <person name="Ito T."/>
            <person name="Fujiyama A."/>
            <person name="Inagaki F."/>
            <person name="Takami H."/>
        </authorList>
    </citation>
    <scope>NUCLEOTIDE SEQUENCE</scope>
    <source>
        <strain evidence="2">Expedition CK06-06</strain>
    </source>
</reference>
<accession>X0XKP8</accession>
<comment type="caution">
    <text evidence="2">The sequence shown here is derived from an EMBL/GenBank/DDBJ whole genome shotgun (WGS) entry which is preliminary data.</text>
</comment>
<feature type="non-terminal residue" evidence="2">
    <location>
        <position position="1"/>
    </location>
</feature>
<dbReference type="Gene3D" id="3.40.50.720">
    <property type="entry name" value="NAD(P)-binding Rossmann-like Domain"/>
    <property type="match status" value="1"/>
</dbReference>
<gene>
    <name evidence="2" type="ORF">S01H1_83252</name>
</gene>
<dbReference type="SUPFAM" id="SSF51735">
    <property type="entry name" value="NAD(P)-binding Rossmann-fold domains"/>
    <property type="match status" value="1"/>
</dbReference>
<organism evidence="2">
    <name type="scientific">marine sediment metagenome</name>
    <dbReference type="NCBI Taxonomy" id="412755"/>
    <lineage>
        <taxon>unclassified sequences</taxon>
        <taxon>metagenomes</taxon>
        <taxon>ecological metagenomes</taxon>
    </lineage>
</organism>
<dbReference type="PANTHER" id="PTHR43377">
    <property type="entry name" value="BILIVERDIN REDUCTASE A"/>
    <property type="match status" value="1"/>
</dbReference>
<feature type="non-terminal residue" evidence="2">
    <location>
        <position position="173"/>
    </location>
</feature>